<evidence type="ECO:0000259" key="1">
    <source>
        <dbReference type="Pfam" id="PF01609"/>
    </source>
</evidence>
<dbReference type="InterPro" id="IPR002559">
    <property type="entry name" value="Transposase_11"/>
</dbReference>
<dbReference type="Pfam" id="PF01609">
    <property type="entry name" value="DDE_Tnp_1"/>
    <property type="match status" value="1"/>
</dbReference>
<gene>
    <name evidence="2" type="ORF">H9913_02820</name>
</gene>
<protein>
    <submittedName>
        <fullName evidence="2">IS1634 family transposase</fullName>
    </submittedName>
</protein>
<dbReference type="AlphaFoldDB" id="A0A9D2R8W1"/>
<feature type="domain" description="Transposase IS4-like" evidence="1">
    <location>
        <begin position="209"/>
        <end position="506"/>
    </location>
</feature>
<dbReference type="InterPro" id="IPR012337">
    <property type="entry name" value="RNaseH-like_sf"/>
</dbReference>
<sequence length="585" mass="68326">MAYYLRKEKKKKGIYLQMYESHWDKEKKQPRSKSVMAFGYVDDLISDEIPDPVAYYSDFVAKKNEERAAAIAEDTRPRAFAAPVEYNLGHFLLHTLLEELDVRKVIDILAAQMRFQFSIYNMIAQLIFARVIYPCSKAKTVSKVFPHLYNSSPISEDQVYDGLSFVGGSYKKYIELFNHCYEQYFQRDFSNVFFDCTNYYFEIDLPYEDKQKGPSKENRHDPIIGQALLLDADLVPVAMQMYPGNESERPYIRKIIEEMKSRYKVSGKTVQVADKGLNCARNIYAAVKEADDGYIFSKSIHGRNLSKKEKEWLLLENDKNVWENHTDNAGNLLYRLKSCVDTFSYHFDETDPETGKDVVKTFSVTEKRIVSYNPALDKKQKAEIRKMADKASNYMTYKTMTREELGDSAKYVKITNKDRNGKKIKPVIEIDTKKIDEDLKYAGYNLMVTSELDMEPLQVYQTYHSLWKIEESFRITKSYLDARPVYAHKKETIYGHFLICYLSLFLLRVLEIKVFKNEINSYDLIHFTRDFRVVKMGNDSYINISRDQAVNEKVKKLTGLTTLDALYLSEKEVENLFKNCMLLDS</sequence>
<dbReference type="GO" id="GO:0006313">
    <property type="term" value="P:DNA transposition"/>
    <property type="evidence" value="ECO:0007669"/>
    <property type="project" value="InterPro"/>
</dbReference>
<reference evidence="2" key="2">
    <citation type="submission" date="2021-04" db="EMBL/GenBank/DDBJ databases">
        <authorList>
            <person name="Gilroy R."/>
        </authorList>
    </citation>
    <scope>NUCLEOTIDE SEQUENCE</scope>
    <source>
        <strain evidence="2">ChiW19-6364</strain>
    </source>
</reference>
<dbReference type="PANTHER" id="PTHR34614">
    <property type="match status" value="1"/>
</dbReference>
<comment type="caution">
    <text evidence="2">The sequence shown here is derived from an EMBL/GenBank/DDBJ whole genome shotgun (WGS) entry which is preliminary data.</text>
</comment>
<dbReference type="SUPFAM" id="SSF53098">
    <property type="entry name" value="Ribonuclease H-like"/>
    <property type="match status" value="1"/>
</dbReference>
<dbReference type="Proteomes" id="UP000823850">
    <property type="component" value="Unassembled WGS sequence"/>
</dbReference>
<dbReference type="GO" id="GO:0004803">
    <property type="term" value="F:transposase activity"/>
    <property type="evidence" value="ECO:0007669"/>
    <property type="project" value="InterPro"/>
</dbReference>
<evidence type="ECO:0000313" key="2">
    <source>
        <dbReference type="EMBL" id="HJD38936.1"/>
    </source>
</evidence>
<dbReference type="PANTHER" id="PTHR34614:SF2">
    <property type="entry name" value="TRANSPOSASE IS4-LIKE DOMAIN-CONTAINING PROTEIN"/>
    <property type="match status" value="1"/>
</dbReference>
<evidence type="ECO:0000313" key="3">
    <source>
        <dbReference type="Proteomes" id="UP000823850"/>
    </source>
</evidence>
<dbReference type="EMBL" id="DWUX01000053">
    <property type="protein sequence ID" value="HJD38936.1"/>
    <property type="molecule type" value="Genomic_DNA"/>
</dbReference>
<organism evidence="2 3">
    <name type="scientific">Candidatus Blautia stercoripullorum</name>
    <dbReference type="NCBI Taxonomy" id="2838502"/>
    <lineage>
        <taxon>Bacteria</taxon>
        <taxon>Bacillati</taxon>
        <taxon>Bacillota</taxon>
        <taxon>Clostridia</taxon>
        <taxon>Lachnospirales</taxon>
        <taxon>Lachnospiraceae</taxon>
        <taxon>Blautia</taxon>
    </lineage>
</organism>
<dbReference type="InterPro" id="IPR047654">
    <property type="entry name" value="IS1634_transpos"/>
</dbReference>
<dbReference type="NCBIfam" id="NF033559">
    <property type="entry name" value="transpos_IS1634"/>
    <property type="match status" value="1"/>
</dbReference>
<dbReference type="GO" id="GO:0003677">
    <property type="term" value="F:DNA binding"/>
    <property type="evidence" value="ECO:0007669"/>
    <property type="project" value="InterPro"/>
</dbReference>
<name>A0A9D2R8W1_9FIRM</name>
<accession>A0A9D2R8W1</accession>
<proteinExistence type="predicted"/>
<reference evidence="2" key="1">
    <citation type="journal article" date="2021" name="PeerJ">
        <title>Extensive microbial diversity within the chicken gut microbiome revealed by metagenomics and culture.</title>
        <authorList>
            <person name="Gilroy R."/>
            <person name="Ravi A."/>
            <person name="Getino M."/>
            <person name="Pursley I."/>
            <person name="Horton D.L."/>
            <person name="Alikhan N.F."/>
            <person name="Baker D."/>
            <person name="Gharbi K."/>
            <person name="Hall N."/>
            <person name="Watson M."/>
            <person name="Adriaenssens E.M."/>
            <person name="Foster-Nyarko E."/>
            <person name="Jarju S."/>
            <person name="Secka A."/>
            <person name="Antonio M."/>
            <person name="Oren A."/>
            <person name="Chaudhuri R.R."/>
            <person name="La Ragione R."/>
            <person name="Hildebrand F."/>
            <person name="Pallen M.J."/>
        </authorList>
    </citation>
    <scope>NUCLEOTIDE SEQUENCE</scope>
    <source>
        <strain evidence="2">ChiW19-6364</strain>
    </source>
</reference>